<dbReference type="GO" id="GO:0005524">
    <property type="term" value="F:ATP binding"/>
    <property type="evidence" value="ECO:0007669"/>
    <property type="project" value="InterPro"/>
</dbReference>
<accession>A0A0H2RNI4</accession>
<dbReference type="Pfam" id="PF07714">
    <property type="entry name" value="PK_Tyr_Ser-Thr"/>
    <property type="match status" value="1"/>
</dbReference>
<evidence type="ECO:0000259" key="1">
    <source>
        <dbReference type="PROSITE" id="PS50011"/>
    </source>
</evidence>
<proteinExistence type="predicted"/>
<dbReference type="OrthoDB" id="346907at2759"/>
<gene>
    <name evidence="2" type="ORF">SCHPADRAFT_810574</name>
</gene>
<reference evidence="2 3" key="1">
    <citation type="submission" date="2015-04" db="EMBL/GenBank/DDBJ databases">
        <title>Complete genome sequence of Schizopora paradoxa KUC8140, a cosmopolitan wood degrader in East Asia.</title>
        <authorList>
            <consortium name="DOE Joint Genome Institute"/>
            <person name="Min B."/>
            <person name="Park H."/>
            <person name="Jang Y."/>
            <person name="Kim J.-J."/>
            <person name="Kim K.H."/>
            <person name="Pangilinan J."/>
            <person name="Lipzen A."/>
            <person name="Riley R."/>
            <person name="Grigoriev I.V."/>
            <person name="Spatafora J.W."/>
            <person name="Choi I.-G."/>
        </authorList>
    </citation>
    <scope>NUCLEOTIDE SEQUENCE [LARGE SCALE GENOMIC DNA]</scope>
    <source>
        <strain evidence="2 3">KUC8140</strain>
    </source>
</reference>
<dbReference type="EMBL" id="KQ086011">
    <property type="protein sequence ID" value="KLO11013.1"/>
    <property type="molecule type" value="Genomic_DNA"/>
</dbReference>
<sequence>LWSGSAHSNLLPFFGFFFKGENAVPELVSEWMKNGTVTAYMRNRPFDVVELLRGIASGLNYLHFEKQSIHADSRAYANILVSDEGHPLIADFGLSTSGISSSLLGTTQHGGKGTLRWMAKELLFDDAPHSIATDMWAFGMVICELLSRGLPFAEKNDYEALLAIAKGILPQRPKFDDTENHDIYEGLWSICTDCWRNNPSKRPTARN</sequence>
<dbReference type="InterPro" id="IPR000719">
    <property type="entry name" value="Prot_kinase_dom"/>
</dbReference>
<protein>
    <submittedName>
        <fullName evidence="2">Kinase-like protein</fullName>
    </submittedName>
</protein>
<feature type="non-terminal residue" evidence="2">
    <location>
        <position position="1"/>
    </location>
</feature>
<feature type="non-terminal residue" evidence="2">
    <location>
        <position position="207"/>
    </location>
</feature>
<dbReference type="PANTHER" id="PTHR44329:SF214">
    <property type="entry name" value="PROTEIN KINASE DOMAIN-CONTAINING PROTEIN"/>
    <property type="match status" value="1"/>
</dbReference>
<dbReference type="InterPro" id="IPR011009">
    <property type="entry name" value="Kinase-like_dom_sf"/>
</dbReference>
<keyword evidence="2" id="KW-0418">Kinase</keyword>
<keyword evidence="2" id="KW-0808">Transferase</keyword>
<keyword evidence="3" id="KW-1185">Reference proteome</keyword>
<dbReference type="InterPro" id="IPR051681">
    <property type="entry name" value="Ser/Thr_Kinases-Pseudokinases"/>
</dbReference>
<dbReference type="AlphaFoldDB" id="A0A0H2RNI4"/>
<dbReference type="PANTHER" id="PTHR44329">
    <property type="entry name" value="SERINE/THREONINE-PROTEIN KINASE TNNI3K-RELATED"/>
    <property type="match status" value="1"/>
</dbReference>
<dbReference type="Proteomes" id="UP000053477">
    <property type="component" value="Unassembled WGS sequence"/>
</dbReference>
<name>A0A0H2RNI4_9AGAM</name>
<dbReference type="PROSITE" id="PS50011">
    <property type="entry name" value="PROTEIN_KINASE_DOM"/>
    <property type="match status" value="1"/>
</dbReference>
<dbReference type="InParanoid" id="A0A0H2RNI4"/>
<evidence type="ECO:0000313" key="2">
    <source>
        <dbReference type="EMBL" id="KLO11013.1"/>
    </source>
</evidence>
<evidence type="ECO:0000313" key="3">
    <source>
        <dbReference type="Proteomes" id="UP000053477"/>
    </source>
</evidence>
<organism evidence="2 3">
    <name type="scientific">Schizopora paradoxa</name>
    <dbReference type="NCBI Taxonomy" id="27342"/>
    <lineage>
        <taxon>Eukaryota</taxon>
        <taxon>Fungi</taxon>
        <taxon>Dikarya</taxon>
        <taxon>Basidiomycota</taxon>
        <taxon>Agaricomycotina</taxon>
        <taxon>Agaricomycetes</taxon>
        <taxon>Hymenochaetales</taxon>
        <taxon>Schizoporaceae</taxon>
        <taxon>Schizopora</taxon>
    </lineage>
</organism>
<dbReference type="Gene3D" id="1.10.510.10">
    <property type="entry name" value="Transferase(Phosphotransferase) domain 1"/>
    <property type="match status" value="1"/>
</dbReference>
<dbReference type="GO" id="GO:0004674">
    <property type="term" value="F:protein serine/threonine kinase activity"/>
    <property type="evidence" value="ECO:0007669"/>
    <property type="project" value="TreeGrafter"/>
</dbReference>
<dbReference type="InterPro" id="IPR001245">
    <property type="entry name" value="Ser-Thr/Tyr_kinase_cat_dom"/>
</dbReference>
<feature type="domain" description="Protein kinase" evidence="1">
    <location>
        <begin position="1"/>
        <end position="207"/>
    </location>
</feature>
<dbReference type="SUPFAM" id="SSF56112">
    <property type="entry name" value="Protein kinase-like (PK-like)"/>
    <property type="match status" value="1"/>
</dbReference>
<dbReference type="STRING" id="27342.A0A0H2RNI4"/>